<accession>G5ICS8</accession>
<dbReference type="EMBL" id="ADLN01000012">
    <property type="protein sequence ID" value="EHI60699.1"/>
    <property type="molecule type" value="Genomic_DNA"/>
</dbReference>
<evidence type="ECO:0000313" key="1">
    <source>
        <dbReference type="EMBL" id="EHI60699.1"/>
    </source>
</evidence>
<dbReference type="Proteomes" id="UP000005384">
    <property type="component" value="Unassembled WGS sequence"/>
</dbReference>
<proteinExistence type="predicted"/>
<dbReference type="AlphaFoldDB" id="G5ICS8"/>
<sequence>MLHVEVPKRRNPVWGYLLSILLFLLLLLLFLYGVRAIAARTDEDRLHALSDTVKRASVECYAIEGRYPPSVEYLEEHYGVVIDHSRYHVFYDGWASNVMPDITILPAEKQEGKGRQ</sequence>
<comment type="caution">
    <text evidence="1">The sequence shown here is derived from an EMBL/GenBank/DDBJ whole genome shotgun (WGS) entry which is preliminary data.</text>
</comment>
<name>G5ICS8_9FIRM</name>
<dbReference type="RefSeq" id="WP_006779248.1">
    <property type="nucleotide sequence ID" value="NZ_CP040506.1"/>
</dbReference>
<evidence type="ECO:0000313" key="2">
    <source>
        <dbReference type="Proteomes" id="UP000005384"/>
    </source>
</evidence>
<protein>
    <submittedName>
        <fullName evidence="1">Uncharacterized protein</fullName>
    </submittedName>
</protein>
<organism evidence="1 2">
    <name type="scientific">Hungatella hathewayi WAL-18680</name>
    <dbReference type="NCBI Taxonomy" id="742737"/>
    <lineage>
        <taxon>Bacteria</taxon>
        <taxon>Bacillati</taxon>
        <taxon>Bacillota</taxon>
        <taxon>Clostridia</taxon>
        <taxon>Lachnospirales</taxon>
        <taxon>Lachnospiraceae</taxon>
        <taxon>Hungatella</taxon>
    </lineage>
</organism>
<gene>
    <name evidence="1" type="ORF">HMPREF9473_01263</name>
</gene>
<dbReference type="HOGENOM" id="CLU_167393_0_0_9"/>
<reference evidence="1 2" key="1">
    <citation type="submission" date="2011-08" db="EMBL/GenBank/DDBJ databases">
        <title>The Genome Sequence of Clostridium hathewayi WAL-18680.</title>
        <authorList>
            <consortium name="The Broad Institute Genome Sequencing Platform"/>
            <person name="Earl A."/>
            <person name="Ward D."/>
            <person name="Feldgarden M."/>
            <person name="Gevers D."/>
            <person name="Finegold S.M."/>
            <person name="Summanen P.H."/>
            <person name="Molitoris D.R."/>
            <person name="Song M."/>
            <person name="Daigneault M."/>
            <person name="Allen-Vercoe E."/>
            <person name="Young S.K."/>
            <person name="Zeng Q."/>
            <person name="Gargeya S."/>
            <person name="Fitzgerald M."/>
            <person name="Haas B."/>
            <person name="Abouelleil A."/>
            <person name="Alvarado L."/>
            <person name="Arachchi H.M."/>
            <person name="Berlin A."/>
            <person name="Brown A."/>
            <person name="Chapman S.B."/>
            <person name="Chen Z."/>
            <person name="Dunbar C."/>
            <person name="Freedman E."/>
            <person name="Gearin G."/>
            <person name="Gellesch M."/>
            <person name="Goldberg J."/>
            <person name="Griggs A."/>
            <person name="Gujja S."/>
            <person name="Heiman D."/>
            <person name="Howarth C."/>
            <person name="Larson L."/>
            <person name="Lui A."/>
            <person name="MacDonald P.J.P."/>
            <person name="Montmayeur A."/>
            <person name="Murphy C."/>
            <person name="Neiman D."/>
            <person name="Pearson M."/>
            <person name="Priest M."/>
            <person name="Roberts A."/>
            <person name="Saif S."/>
            <person name="Shea T."/>
            <person name="Shenoy N."/>
            <person name="Sisk P."/>
            <person name="Stolte C."/>
            <person name="Sykes S."/>
            <person name="Wortman J."/>
            <person name="Nusbaum C."/>
            <person name="Birren B."/>
        </authorList>
    </citation>
    <scope>NUCLEOTIDE SEQUENCE [LARGE SCALE GENOMIC DNA]</scope>
    <source>
        <strain evidence="1 2">WAL-18680</strain>
    </source>
</reference>
<dbReference type="PATRIC" id="fig|742737.3.peg.1272"/>
<dbReference type="OrthoDB" id="9815367at2"/>
<keyword evidence="2" id="KW-1185">Reference proteome</keyword>